<gene>
    <name evidence="1" type="ORF">PMYSY11_4549</name>
</gene>
<sequence length="92" mass="9982">MGVLWSPFRPYGELLLAVACYARPISNPKVYAPPLGLAALGFPHSIVAPWARRDGPSLAQRDSRSIHAARPTAQRLHLACWKGALAVSEISH</sequence>
<evidence type="ECO:0000313" key="1">
    <source>
        <dbReference type="EMBL" id="VEV99592.1"/>
    </source>
</evidence>
<accession>A0A653EAC7</accession>
<reference evidence="1" key="1">
    <citation type="submission" date="2019-02" db="EMBL/GenBank/DDBJ databases">
        <authorList>
            <consortium name="Genoscope - CEA"/>
            <person name="William W."/>
        </authorList>
    </citation>
    <scope>NUCLEOTIDE SEQUENCE [LARGE SCALE GENOMIC DNA]</scope>
    <source>
        <strain evidence="1">YSy11</strain>
    </source>
</reference>
<organism evidence="1">
    <name type="scientific">Pseudomonas marincola</name>
    <dbReference type="NCBI Taxonomy" id="437900"/>
    <lineage>
        <taxon>Bacteria</taxon>
        <taxon>Pseudomonadati</taxon>
        <taxon>Pseudomonadota</taxon>
        <taxon>Gammaproteobacteria</taxon>
        <taxon>Pseudomonadales</taxon>
        <taxon>Pseudomonadaceae</taxon>
        <taxon>Pseudomonas</taxon>
    </lineage>
</organism>
<dbReference type="EMBL" id="LR215729">
    <property type="protein sequence ID" value="VEV99592.1"/>
    <property type="molecule type" value="Genomic_DNA"/>
</dbReference>
<name>A0A653EAC7_9PSED</name>
<proteinExistence type="predicted"/>
<dbReference type="AlphaFoldDB" id="A0A653EAC7"/>
<protein>
    <submittedName>
        <fullName evidence="1">Uncharacterized protein</fullName>
    </submittedName>
</protein>